<name>X1QX72_9ZZZZ</name>
<evidence type="ECO:0000313" key="2">
    <source>
        <dbReference type="EMBL" id="GAI73162.1"/>
    </source>
</evidence>
<gene>
    <name evidence="2" type="ORF">S12H4_23765</name>
</gene>
<accession>X1QX72</accession>
<organism evidence="2">
    <name type="scientific">marine sediment metagenome</name>
    <dbReference type="NCBI Taxonomy" id="412755"/>
    <lineage>
        <taxon>unclassified sequences</taxon>
        <taxon>metagenomes</taxon>
        <taxon>ecological metagenomes</taxon>
    </lineage>
</organism>
<dbReference type="AlphaFoldDB" id="X1QX72"/>
<feature type="region of interest" description="Disordered" evidence="1">
    <location>
        <begin position="1"/>
        <end position="27"/>
    </location>
</feature>
<dbReference type="EMBL" id="BARW01012701">
    <property type="protein sequence ID" value="GAI73162.1"/>
    <property type="molecule type" value="Genomic_DNA"/>
</dbReference>
<feature type="non-terminal residue" evidence="2">
    <location>
        <position position="1"/>
    </location>
</feature>
<proteinExistence type="predicted"/>
<comment type="caution">
    <text evidence="2">The sequence shown here is derived from an EMBL/GenBank/DDBJ whole genome shotgun (WGS) entry which is preliminary data.</text>
</comment>
<protein>
    <submittedName>
        <fullName evidence="2">Uncharacterized protein</fullName>
    </submittedName>
</protein>
<sequence>DSGGAGYVRGAGRDGEVSEGAIRGGGAGDCFGAEGYRAVEVDLADHLRPEYDLSKLKGGVRGKYAKRFQQGTNLVLLSPDVAKYFPDEQSVNAALRSLVGIAKAELRHAD</sequence>
<reference evidence="2" key="1">
    <citation type="journal article" date="2014" name="Front. Microbiol.">
        <title>High frequency of phylogenetically diverse reductive dehalogenase-homologous genes in deep subseafloor sedimentary metagenomes.</title>
        <authorList>
            <person name="Kawai M."/>
            <person name="Futagami T."/>
            <person name="Toyoda A."/>
            <person name="Takaki Y."/>
            <person name="Nishi S."/>
            <person name="Hori S."/>
            <person name="Arai W."/>
            <person name="Tsubouchi T."/>
            <person name="Morono Y."/>
            <person name="Uchiyama I."/>
            <person name="Ito T."/>
            <person name="Fujiyama A."/>
            <person name="Inagaki F."/>
            <person name="Takami H."/>
        </authorList>
    </citation>
    <scope>NUCLEOTIDE SEQUENCE</scope>
    <source>
        <strain evidence="2">Expedition CK06-06</strain>
    </source>
</reference>
<evidence type="ECO:0000256" key="1">
    <source>
        <dbReference type="SAM" id="MobiDB-lite"/>
    </source>
</evidence>